<dbReference type="EMBL" id="FNDG01000001">
    <property type="protein sequence ID" value="SDG91261.1"/>
    <property type="molecule type" value="Genomic_DNA"/>
</dbReference>
<evidence type="ECO:0000256" key="1">
    <source>
        <dbReference type="ARBA" id="ARBA00009437"/>
    </source>
</evidence>
<name>A0A1G7Y4A4_9GAMM</name>
<keyword evidence="4" id="KW-0804">Transcription</keyword>
<organism evidence="6 7">
    <name type="scientific">Phytopseudomonas flavescens</name>
    <dbReference type="NCBI Taxonomy" id="29435"/>
    <lineage>
        <taxon>Bacteria</taxon>
        <taxon>Pseudomonadati</taxon>
        <taxon>Pseudomonadota</taxon>
        <taxon>Gammaproteobacteria</taxon>
        <taxon>Pseudomonadales</taxon>
        <taxon>Pseudomonadaceae</taxon>
        <taxon>Phytopseudomonas</taxon>
    </lineage>
</organism>
<keyword evidence="3 6" id="KW-0238">DNA-binding</keyword>
<protein>
    <submittedName>
        <fullName evidence="6">DNA-binding transcriptional regulator, LysR family</fullName>
    </submittedName>
</protein>
<reference evidence="6 7" key="1">
    <citation type="submission" date="2016-10" db="EMBL/GenBank/DDBJ databases">
        <authorList>
            <person name="de Groot N.N."/>
        </authorList>
    </citation>
    <scope>NUCLEOTIDE SEQUENCE [LARGE SCALE GENOMIC DNA]</scope>
    <source>
        <strain evidence="6 7">LMG 18387</strain>
    </source>
</reference>
<dbReference type="InterPro" id="IPR005119">
    <property type="entry name" value="LysR_subst-bd"/>
</dbReference>
<sequence>MEIRQLQQFVVLAETLNFRAAAERLFMSQPPLSVSIRKLEDEIGVKLFSRTTHAVQLTREGEAVLESARQTLFHAQEVARIARSTAAGLSGILRIGFVGSAKNALLPKLLPSFRDNYPNVVMTCTEESNTWIISALEQHRIDVGIVRVPLTRRSQIEYLVIERDRFVAALPARHPLTAKHDLTLADLAEQPFIHYTANVVPGLHSLVSLLFEEAGIFPRVAQEAVQVQTVLFLVASGLGVALVPGNAALRSLENVVFRSLAPLPGQASIGLALAFNPNYETAVAKRFRELAEAQSGEPSLPPAPGRIPR</sequence>
<feature type="domain" description="HTH lysR-type" evidence="5">
    <location>
        <begin position="1"/>
        <end position="58"/>
    </location>
</feature>
<keyword evidence="2" id="KW-0805">Transcription regulation</keyword>
<dbReference type="PANTHER" id="PTHR30346">
    <property type="entry name" value="TRANSCRIPTIONAL DUAL REGULATOR HCAR-RELATED"/>
    <property type="match status" value="1"/>
</dbReference>
<dbReference type="SUPFAM" id="SSF53850">
    <property type="entry name" value="Periplasmic binding protein-like II"/>
    <property type="match status" value="1"/>
</dbReference>
<dbReference type="AlphaFoldDB" id="A0A1G7Y4A4"/>
<proteinExistence type="inferred from homology"/>
<comment type="similarity">
    <text evidence="1">Belongs to the LysR transcriptional regulatory family.</text>
</comment>
<evidence type="ECO:0000256" key="3">
    <source>
        <dbReference type="ARBA" id="ARBA00023125"/>
    </source>
</evidence>
<dbReference type="GO" id="GO:0032993">
    <property type="term" value="C:protein-DNA complex"/>
    <property type="evidence" value="ECO:0007669"/>
    <property type="project" value="TreeGrafter"/>
</dbReference>
<gene>
    <name evidence="6" type="ORF">SAMN05216588_101393</name>
</gene>
<evidence type="ECO:0000256" key="2">
    <source>
        <dbReference type="ARBA" id="ARBA00023015"/>
    </source>
</evidence>
<dbReference type="Gene3D" id="3.40.190.10">
    <property type="entry name" value="Periplasmic binding protein-like II"/>
    <property type="match status" value="2"/>
</dbReference>
<dbReference type="RefSeq" id="WP_084305730.1">
    <property type="nucleotide sequence ID" value="NZ_FNDG01000001.1"/>
</dbReference>
<dbReference type="InterPro" id="IPR036390">
    <property type="entry name" value="WH_DNA-bd_sf"/>
</dbReference>
<dbReference type="Gene3D" id="1.10.10.10">
    <property type="entry name" value="Winged helix-like DNA-binding domain superfamily/Winged helix DNA-binding domain"/>
    <property type="match status" value="1"/>
</dbReference>
<dbReference type="CDD" id="cd08414">
    <property type="entry name" value="PBP2_LTTR_aromatics_like"/>
    <property type="match status" value="1"/>
</dbReference>
<dbReference type="Proteomes" id="UP000198606">
    <property type="component" value="Unassembled WGS sequence"/>
</dbReference>
<dbReference type="PRINTS" id="PR00039">
    <property type="entry name" value="HTHLYSR"/>
</dbReference>
<evidence type="ECO:0000259" key="5">
    <source>
        <dbReference type="PROSITE" id="PS50931"/>
    </source>
</evidence>
<dbReference type="STRING" id="29435.SAMN05216588_101393"/>
<dbReference type="Pfam" id="PF03466">
    <property type="entry name" value="LysR_substrate"/>
    <property type="match status" value="1"/>
</dbReference>
<dbReference type="InterPro" id="IPR000847">
    <property type="entry name" value="LysR_HTH_N"/>
</dbReference>
<dbReference type="SUPFAM" id="SSF46785">
    <property type="entry name" value="Winged helix' DNA-binding domain"/>
    <property type="match status" value="1"/>
</dbReference>
<dbReference type="InterPro" id="IPR036388">
    <property type="entry name" value="WH-like_DNA-bd_sf"/>
</dbReference>
<evidence type="ECO:0000313" key="6">
    <source>
        <dbReference type="EMBL" id="SDG91261.1"/>
    </source>
</evidence>
<dbReference type="Pfam" id="PF00126">
    <property type="entry name" value="HTH_1"/>
    <property type="match status" value="1"/>
</dbReference>
<dbReference type="FunFam" id="1.10.10.10:FF:000001">
    <property type="entry name" value="LysR family transcriptional regulator"/>
    <property type="match status" value="1"/>
</dbReference>
<dbReference type="GO" id="GO:0003677">
    <property type="term" value="F:DNA binding"/>
    <property type="evidence" value="ECO:0007669"/>
    <property type="project" value="UniProtKB-KW"/>
</dbReference>
<evidence type="ECO:0000313" key="7">
    <source>
        <dbReference type="Proteomes" id="UP000198606"/>
    </source>
</evidence>
<accession>A0A1G7Y4A4</accession>
<evidence type="ECO:0000256" key="4">
    <source>
        <dbReference type="ARBA" id="ARBA00023163"/>
    </source>
</evidence>
<dbReference type="GO" id="GO:0003700">
    <property type="term" value="F:DNA-binding transcription factor activity"/>
    <property type="evidence" value="ECO:0007669"/>
    <property type="project" value="InterPro"/>
</dbReference>
<dbReference type="PANTHER" id="PTHR30346:SF0">
    <property type="entry name" value="HCA OPERON TRANSCRIPTIONAL ACTIVATOR HCAR"/>
    <property type="match status" value="1"/>
</dbReference>
<dbReference type="PROSITE" id="PS50931">
    <property type="entry name" value="HTH_LYSR"/>
    <property type="match status" value="1"/>
</dbReference>